<reference evidence="2 3" key="1">
    <citation type="journal article" date="2018" name="Front. Plant Sci.">
        <title>Red Clover (Trifolium pratense) and Zigzag Clover (T. medium) - A Picture of Genomic Similarities and Differences.</title>
        <authorList>
            <person name="Dluhosova J."/>
            <person name="Istvanek J."/>
            <person name="Nedelnik J."/>
            <person name="Repkova J."/>
        </authorList>
    </citation>
    <scope>NUCLEOTIDE SEQUENCE [LARGE SCALE GENOMIC DNA]</scope>
    <source>
        <strain evidence="3">cv. 10/8</strain>
        <tissue evidence="2">Leaf</tissue>
    </source>
</reference>
<protein>
    <submittedName>
        <fullName evidence="2">Chloroplastic group IIA intron splicing facilitator CRS1 chloroplastic-like</fullName>
    </submittedName>
</protein>
<organism evidence="2 3">
    <name type="scientific">Trifolium medium</name>
    <dbReference type="NCBI Taxonomy" id="97028"/>
    <lineage>
        <taxon>Eukaryota</taxon>
        <taxon>Viridiplantae</taxon>
        <taxon>Streptophyta</taxon>
        <taxon>Embryophyta</taxon>
        <taxon>Tracheophyta</taxon>
        <taxon>Spermatophyta</taxon>
        <taxon>Magnoliopsida</taxon>
        <taxon>eudicotyledons</taxon>
        <taxon>Gunneridae</taxon>
        <taxon>Pentapetalae</taxon>
        <taxon>rosids</taxon>
        <taxon>fabids</taxon>
        <taxon>Fabales</taxon>
        <taxon>Fabaceae</taxon>
        <taxon>Papilionoideae</taxon>
        <taxon>50 kb inversion clade</taxon>
        <taxon>NPAAA clade</taxon>
        <taxon>Hologalegina</taxon>
        <taxon>IRL clade</taxon>
        <taxon>Trifolieae</taxon>
        <taxon>Trifolium</taxon>
    </lineage>
</organism>
<dbReference type="Proteomes" id="UP000265520">
    <property type="component" value="Unassembled WGS sequence"/>
</dbReference>
<dbReference type="AlphaFoldDB" id="A0A392VE57"/>
<accession>A0A392VE57</accession>
<feature type="compositionally biased region" description="Polar residues" evidence="1">
    <location>
        <begin position="31"/>
        <end position="51"/>
    </location>
</feature>
<comment type="caution">
    <text evidence="2">The sequence shown here is derived from an EMBL/GenBank/DDBJ whole genome shotgun (WGS) entry which is preliminary data.</text>
</comment>
<keyword evidence="3" id="KW-1185">Reference proteome</keyword>
<name>A0A392VE57_9FABA</name>
<dbReference type="EMBL" id="LXQA011146690">
    <property type="protein sequence ID" value="MCI86664.1"/>
    <property type="molecule type" value="Genomic_DNA"/>
</dbReference>
<evidence type="ECO:0000313" key="2">
    <source>
        <dbReference type="EMBL" id="MCI86664.1"/>
    </source>
</evidence>
<feature type="non-terminal residue" evidence="2">
    <location>
        <position position="66"/>
    </location>
</feature>
<proteinExistence type="predicted"/>
<feature type="region of interest" description="Disordered" evidence="1">
    <location>
        <begin position="1"/>
        <end position="66"/>
    </location>
</feature>
<evidence type="ECO:0000313" key="3">
    <source>
        <dbReference type="Proteomes" id="UP000265520"/>
    </source>
</evidence>
<evidence type="ECO:0000256" key="1">
    <source>
        <dbReference type="SAM" id="MobiDB-lite"/>
    </source>
</evidence>
<sequence>MVYRGKNYQGPASPKELDVEERDGFLVPDVSSGSLSTTKDSDATTSLANSESVRRNNKQPENLTEE</sequence>